<comment type="caution">
    <text evidence="1">The sequence shown here is derived from an EMBL/GenBank/DDBJ whole genome shotgun (WGS) entry which is preliminary data.</text>
</comment>
<gene>
    <name evidence="1" type="ORF">I4F81_012257</name>
</gene>
<evidence type="ECO:0000313" key="2">
    <source>
        <dbReference type="Proteomes" id="UP000798662"/>
    </source>
</evidence>
<sequence>MALEAASPAADAAATSGAAVAAKQWILRLNPLTLFDATPKEGGLRGGEWASASGSRMGVGARLLFVTTARKRTHGLLPREAARSTNGQDTNNEHQKEHLIALLMVHG</sequence>
<accession>A0ACC3CHP2</accession>
<name>A0ACC3CHP2_PYRYE</name>
<proteinExistence type="predicted"/>
<reference evidence="1" key="1">
    <citation type="submission" date="2019-11" db="EMBL/GenBank/DDBJ databases">
        <title>Nori genome reveals adaptations in red seaweeds to the harsh intertidal environment.</title>
        <authorList>
            <person name="Wang D."/>
            <person name="Mao Y."/>
        </authorList>
    </citation>
    <scope>NUCLEOTIDE SEQUENCE</scope>
    <source>
        <tissue evidence="1">Gametophyte</tissue>
    </source>
</reference>
<protein>
    <submittedName>
        <fullName evidence="1">Uncharacterized protein</fullName>
    </submittedName>
</protein>
<dbReference type="EMBL" id="CM020620">
    <property type="protein sequence ID" value="KAK1869791.1"/>
    <property type="molecule type" value="Genomic_DNA"/>
</dbReference>
<dbReference type="Proteomes" id="UP000798662">
    <property type="component" value="Chromosome 3"/>
</dbReference>
<organism evidence="1 2">
    <name type="scientific">Pyropia yezoensis</name>
    <name type="common">Susabi-nori</name>
    <name type="synonym">Porphyra yezoensis</name>
    <dbReference type="NCBI Taxonomy" id="2788"/>
    <lineage>
        <taxon>Eukaryota</taxon>
        <taxon>Rhodophyta</taxon>
        <taxon>Bangiophyceae</taxon>
        <taxon>Bangiales</taxon>
        <taxon>Bangiaceae</taxon>
        <taxon>Pyropia</taxon>
    </lineage>
</organism>
<keyword evidence="2" id="KW-1185">Reference proteome</keyword>
<evidence type="ECO:0000313" key="1">
    <source>
        <dbReference type="EMBL" id="KAK1869791.1"/>
    </source>
</evidence>